<feature type="domain" description="Activator of Hsp90 ATPase homologue 1/2-like C-terminal" evidence="2">
    <location>
        <begin position="191"/>
        <end position="322"/>
    </location>
</feature>
<evidence type="ECO:0000259" key="2">
    <source>
        <dbReference type="Pfam" id="PF08327"/>
    </source>
</evidence>
<dbReference type="AlphaFoldDB" id="A0A2V1HQC2"/>
<feature type="domain" description="Activator of Hsp90 ATPase homologue 1/2-like C-terminal" evidence="2">
    <location>
        <begin position="23"/>
        <end position="160"/>
    </location>
</feature>
<gene>
    <name evidence="3" type="ORF">DDQ50_12640</name>
</gene>
<sequence>MPVTSVEKDLDALTLTIVADFAAPVQRVWDAYTDPRQIERFWGPPTYPATFTRHDAAVGGRSIYSMTGTENGDTHGGYWEWVAVDAPNYFEVLDGFLADDGTATTGLPVTRMRMDFHPADSGTRVITVSSYDTLEQLEQLVAMGMEEGLRQAMGQIDDVLADLASFAADHSVEAQILSDTQVRVSRVIRGSVEQVWRAHNDADLMKKWLLGPDGWTMPVCEIATNVGDTYRYEWEQAGGEGRFGFTGQLLENEPPHRAVTTEAMIDTNYPPTLNELTLTPVEGGTLLSLVITYPNAEVRDMVLATGMTDGMETSYARLESVLGESRELADASH</sequence>
<name>A0A2V1HQC2_9MICO</name>
<evidence type="ECO:0000256" key="1">
    <source>
        <dbReference type="ARBA" id="ARBA00006817"/>
    </source>
</evidence>
<dbReference type="RefSeq" id="WP_116757052.1">
    <property type="nucleotide sequence ID" value="NZ_JBHUEX010000001.1"/>
</dbReference>
<organism evidence="3 4">
    <name type="scientific">Amnibacterium flavum</name>
    <dbReference type="NCBI Taxonomy" id="2173173"/>
    <lineage>
        <taxon>Bacteria</taxon>
        <taxon>Bacillati</taxon>
        <taxon>Actinomycetota</taxon>
        <taxon>Actinomycetes</taxon>
        <taxon>Micrococcales</taxon>
        <taxon>Microbacteriaceae</taxon>
        <taxon>Amnibacterium</taxon>
    </lineage>
</organism>
<dbReference type="InterPro" id="IPR013538">
    <property type="entry name" value="ASHA1/2-like_C"/>
</dbReference>
<evidence type="ECO:0000313" key="4">
    <source>
        <dbReference type="Proteomes" id="UP000244893"/>
    </source>
</evidence>
<reference evidence="3 4" key="1">
    <citation type="submission" date="2018-05" db="EMBL/GenBank/DDBJ databases">
        <title>Amnibacterium sp. M8JJ-5, whole genome shotgun sequence.</title>
        <authorList>
            <person name="Tuo L."/>
        </authorList>
    </citation>
    <scope>NUCLEOTIDE SEQUENCE [LARGE SCALE GENOMIC DNA]</scope>
    <source>
        <strain evidence="3 4">M8JJ-5</strain>
    </source>
</reference>
<dbReference type="Gene3D" id="3.30.530.20">
    <property type="match status" value="2"/>
</dbReference>
<dbReference type="OrthoDB" id="3365660at2"/>
<proteinExistence type="inferred from homology"/>
<comment type="caution">
    <text evidence="3">The sequence shown here is derived from an EMBL/GenBank/DDBJ whole genome shotgun (WGS) entry which is preliminary data.</text>
</comment>
<comment type="similarity">
    <text evidence="1">Belongs to the AHA1 family.</text>
</comment>
<dbReference type="EMBL" id="QEOP01000002">
    <property type="protein sequence ID" value="PVZ94541.1"/>
    <property type="molecule type" value="Genomic_DNA"/>
</dbReference>
<dbReference type="CDD" id="cd07814">
    <property type="entry name" value="SRPBCC_CalC_Aha1-like"/>
    <property type="match status" value="1"/>
</dbReference>
<accession>A0A2V1HQC2</accession>
<dbReference type="InterPro" id="IPR023393">
    <property type="entry name" value="START-like_dom_sf"/>
</dbReference>
<dbReference type="SUPFAM" id="SSF55961">
    <property type="entry name" value="Bet v1-like"/>
    <property type="match status" value="2"/>
</dbReference>
<protein>
    <submittedName>
        <fullName evidence="3">ATPase</fullName>
    </submittedName>
</protein>
<evidence type="ECO:0000313" key="3">
    <source>
        <dbReference type="EMBL" id="PVZ94541.1"/>
    </source>
</evidence>
<dbReference type="Pfam" id="PF08327">
    <property type="entry name" value="AHSA1"/>
    <property type="match status" value="2"/>
</dbReference>
<keyword evidence="4" id="KW-1185">Reference proteome</keyword>
<dbReference type="Proteomes" id="UP000244893">
    <property type="component" value="Unassembled WGS sequence"/>
</dbReference>